<reference evidence="18 19" key="1">
    <citation type="submission" date="2018-05" db="EMBL/GenBank/DDBJ databases">
        <title>Marinilabilia rubrum sp. nov., isolated from saltern sediment.</title>
        <authorList>
            <person name="Zhang R."/>
        </authorList>
    </citation>
    <scope>NUCLEOTIDE SEQUENCE [LARGE SCALE GENOMIC DNA]</scope>
    <source>
        <strain evidence="18 19">WTE16</strain>
    </source>
</reference>
<evidence type="ECO:0000256" key="5">
    <source>
        <dbReference type="ARBA" id="ARBA00022597"/>
    </source>
</evidence>
<evidence type="ECO:0000256" key="9">
    <source>
        <dbReference type="ARBA" id="ARBA00023065"/>
    </source>
</evidence>
<comment type="similarity">
    <text evidence="2">Belongs to the BexD/CtrA/VexA family.</text>
</comment>
<evidence type="ECO:0000256" key="2">
    <source>
        <dbReference type="ARBA" id="ARBA00009450"/>
    </source>
</evidence>
<accession>A0A2U2B4X1</accession>
<dbReference type="GO" id="GO:0015288">
    <property type="term" value="F:porin activity"/>
    <property type="evidence" value="ECO:0007669"/>
    <property type="project" value="UniProtKB-KW"/>
</dbReference>
<evidence type="ECO:0000256" key="15">
    <source>
        <dbReference type="SAM" id="Phobius"/>
    </source>
</evidence>
<keyword evidence="14" id="KW-0449">Lipoprotein</keyword>
<evidence type="ECO:0000256" key="4">
    <source>
        <dbReference type="ARBA" id="ARBA00022452"/>
    </source>
</evidence>
<evidence type="ECO:0000256" key="3">
    <source>
        <dbReference type="ARBA" id="ARBA00022448"/>
    </source>
</evidence>
<keyword evidence="6 15" id="KW-0812">Transmembrane</keyword>
<dbReference type="Proteomes" id="UP000244956">
    <property type="component" value="Unassembled WGS sequence"/>
</dbReference>
<comment type="subcellular location">
    <subcellularLocation>
        <location evidence="1">Cell outer membrane</location>
        <topology evidence="1">Multi-pass membrane protein</topology>
    </subcellularLocation>
</comment>
<keyword evidence="7" id="KW-0732">Signal</keyword>
<evidence type="ECO:0000256" key="13">
    <source>
        <dbReference type="ARBA" id="ARBA00023237"/>
    </source>
</evidence>
<dbReference type="GO" id="GO:0046930">
    <property type="term" value="C:pore complex"/>
    <property type="evidence" value="ECO:0007669"/>
    <property type="project" value="UniProtKB-KW"/>
</dbReference>
<dbReference type="InterPro" id="IPR049712">
    <property type="entry name" value="Poly_export"/>
</dbReference>
<dbReference type="GO" id="GO:0009279">
    <property type="term" value="C:cell outer membrane"/>
    <property type="evidence" value="ECO:0007669"/>
    <property type="project" value="UniProtKB-SubCell"/>
</dbReference>
<dbReference type="Pfam" id="PF02563">
    <property type="entry name" value="Poly_export"/>
    <property type="match status" value="1"/>
</dbReference>
<keyword evidence="8" id="KW-0625">Polysaccharide transport</keyword>
<protein>
    <submittedName>
        <fullName evidence="18">Uncharacterized protein</fullName>
    </submittedName>
</protein>
<keyword evidence="3" id="KW-0813">Transport</keyword>
<keyword evidence="13" id="KW-0998">Cell outer membrane</keyword>
<evidence type="ECO:0000313" key="18">
    <source>
        <dbReference type="EMBL" id="PWD98084.1"/>
    </source>
</evidence>
<evidence type="ECO:0000256" key="11">
    <source>
        <dbReference type="ARBA" id="ARBA00023136"/>
    </source>
</evidence>
<dbReference type="GO" id="GO:0015159">
    <property type="term" value="F:polysaccharide transmembrane transporter activity"/>
    <property type="evidence" value="ECO:0007669"/>
    <property type="project" value="InterPro"/>
</dbReference>
<name>A0A2U2B4X1_9BACT</name>
<keyword evidence="4" id="KW-1134">Transmembrane beta strand</keyword>
<evidence type="ECO:0000256" key="12">
    <source>
        <dbReference type="ARBA" id="ARBA00023139"/>
    </source>
</evidence>
<dbReference type="InterPro" id="IPR003715">
    <property type="entry name" value="Poly_export_N"/>
</dbReference>
<evidence type="ECO:0000256" key="6">
    <source>
        <dbReference type="ARBA" id="ARBA00022692"/>
    </source>
</evidence>
<keyword evidence="10" id="KW-0626">Porin</keyword>
<dbReference type="GO" id="GO:0006811">
    <property type="term" value="P:monoatomic ion transport"/>
    <property type="evidence" value="ECO:0007669"/>
    <property type="project" value="UniProtKB-KW"/>
</dbReference>
<keyword evidence="12" id="KW-0564">Palmitate</keyword>
<dbReference type="Gene3D" id="3.30.1950.10">
    <property type="entry name" value="wza like domain"/>
    <property type="match status" value="1"/>
</dbReference>
<dbReference type="Pfam" id="PF22461">
    <property type="entry name" value="SLBB_2"/>
    <property type="match status" value="1"/>
</dbReference>
<dbReference type="AlphaFoldDB" id="A0A2U2B4X1"/>
<evidence type="ECO:0000259" key="17">
    <source>
        <dbReference type="Pfam" id="PF22461"/>
    </source>
</evidence>
<feature type="domain" description="Polysaccharide export protein N-terminal" evidence="16">
    <location>
        <begin position="52"/>
        <end position="143"/>
    </location>
</feature>
<evidence type="ECO:0000313" key="19">
    <source>
        <dbReference type="Proteomes" id="UP000244956"/>
    </source>
</evidence>
<gene>
    <name evidence="18" type="ORF">DDZ16_17225</name>
</gene>
<evidence type="ECO:0000256" key="14">
    <source>
        <dbReference type="ARBA" id="ARBA00023288"/>
    </source>
</evidence>
<evidence type="ECO:0000259" key="16">
    <source>
        <dbReference type="Pfam" id="PF02563"/>
    </source>
</evidence>
<feature type="domain" description="SLBB" evidence="17">
    <location>
        <begin position="148"/>
        <end position="226"/>
    </location>
</feature>
<dbReference type="Gene3D" id="3.10.560.10">
    <property type="entry name" value="Outer membrane lipoprotein wza domain like"/>
    <property type="match status" value="1"/>
</dbReference>
<dbReference type="EMBL" id="QEWP01000019">
    <property type="protein sequence ID" value="PWD98084.1"/>
    <property type="molecule type" value="Genomic_DNA"/>
</dbReference>
<feature type="transmembrane region" description="Helical" evidence="15">
    <location>
        <begin position="239"/>
        <end position="258"/>
    </location>
</feature>
<evidence type="ECO:0000256" key="8">
    <source>
        <dbReference type="ARBA" id="ARBA00023047"/>
    </source>
</evidence>
<keyword evidence="15" id="KW-1133">Transmembrane helix</keyword>
<dbReference type="InterPro" id="IPR054765">
    <property type="entry name" value="SLBB_dom"/>
</dbReference>
<organism evidence="18 19">
    <name type="scientific">Marinilabilia rubra</name>
    <dbReference type="NCBI Taxonomy" id="2162893"/>
    <lineage>
        <taxon>Bacteria</taxon>
        <taxon>Pseudomonadati</taxon>
        <taxon>Bacteroidota</taxon>
        <taxon>Bacteroidia</taxon>
        <taxon>Marinilabiliales</taxon>
        <taxon>Marinilabiliaceae</taxon>
        <taxon>Marinilabilia</taxon>
    </lineage>
</organism>
<dbReference type="PANTHER" id="PTHR33619:SF3">
    <property type="entry name" value="POLYSACCHARIDE EXPORT PROTEIN GFCE-RELATED"/>
    <property type="match status" value="1"/>
</dbReference>
<keyword evidence="9" id="KW-0406">Ion transport</keyword>
<dbReference type="PANTHER" id="PTHR33619">
    <property type="entry name" value="POLYSACCHARIDE EXPORT PROTEIN GFCE-RELATED"/>
    <property type="match status" value="1"/>
</dbReference>
<evidence type="ECO:0000256" key="10">
    <source>
        <dbReference type="ARBA" id="ARBA00023114"/>
    </source>
</evidence>
<evidence type="ECO:0000256" key="7">
    <source>
        <dbReference type="ARBA" id="ARBA00022729"/>
    </source>
</evidence>
<keyword evidence="19" id="KW-1185">Reference proteome</keyword>
<proteinExistence type="inferred from homology"/>
<keyword evidence="11 15" id="KW-0472">Membrane</keyword>
<keyword evidence="5" id="KW-0762">Sugar transport</keyword>
<sequence>MFQNDPSMKLFLQIFLFAGALSLSSCVNLKKTELLQQKTITDLQQEIKNDRSSVYKINSGDHLFIKVTSSDPQTSKFFQSDFPDLMNPTYMFLNSHKVNRDGYVNYSFVDSIYVKGLTVEQARDEIQEALGEYFKDVNAFVKLVNFQITILGDVGSPGTYTIDSEEINILQALGHAGGINEYGNAQNMMLVRKSPNGSVIEYIDLTDNGLLQSEYFYLLPDDVLYVSTRGSKPFAFSKFPYSMVFSLIASGLAIYGLVK</sequence>
<comment type="caution">
    <text evidence="18">The sequence shown here is derived from an EMBL/GenBank/DDBJ whole genome shotgun (WGS) entry which is preliminary data.</text>
</comment>
<evidence type="ECO:0000256" key="1">
    <source>
        <dbReference type="ARBA" id="ARBA00004571"/>
    </source>
</evidence>